<dbReference type="KEGG" id="puo:RZN69_11140"/>
<feature type="compositionally biased region" description="Basic and acidic residues" evidence="1">
    <location>
        <begin position="7"/>
        <end position="16"/>
    </location>
</feature>
<organism evidence="3 4">
    <name type="scientific">Rubellicoccus peritrichatus</name>
    <dbReference type="NCBI Taxonomy" id="3080537"/>
    <lineage>
        <taxon>Bacteria</taxon>
        <taxon>Pseudomonadati</taxon>
        <taxon>Verrucomicrobiota</taxon>
        <taxon>Opitutia</taxon>
        <taxon>Puniceicoccales</taxon>
        <taxon>Cerasicoccaceae</taxon>
        <taxon>Rubellicoccus</taxon>
    </lineage>
</organism>
<accession>A0AAQ3LFK3</accession>
<dbReference type="InterPro" id="IPR017896">
    <property type="entry name" value="4Fe4S_Fe-S-bd"/>
</dbReference>
<feature type="domain" description="4Fe-4S ferredoxin-type" evidence="2">
    <location>
        <begin position="827"/>
        <end position="857"/>
    </location>
</feature>
<dbReference type="CDD" id="cd10551">
    <property type="entry name" value="PsrB"/>
    <property type="match status" value="1"/>
</dbReference>
<dbReference type="PANTHER" id="PTHR42783">
    <property type="entry name" value="GLUTAMATE SYNTHASE [NADPH] SMALL CHAIN"/>
    <property type="match status" value="1"/>
</dbReference>
<reference evidence="3 4" key="1">
    <citation type="submission" date="2023-10" db="EMBL/GenBank/DDBJ databases">
        <title>Rubellicoccus peritrichatus gen. nov., sp. nov., isolated from an algae of coral reef tank.</title>
        <authorList>
            <person name="Luo J."/>
        </authorList>
    </citation>
    <scope>NUCLEOTIDE SEQUENCE [LARGE SCALE GENOMIC DNA]</scope>
    <source>
        <strain evidence="3 4">CR14</strain>
    </source>
</reference>
<dbReference type="Pfam" id="PF13247">
    <property type="entry name" value="Fer4_11"/>
    <property type="match status" value="1"/>
</dbReference>
<dbReference type="Gene3D" id="3.40.50.740">
    <property type="match status" value="1"/>
</dbReference>
<dbReference type="PROSITE" id="PS51379">
    <property type="entry name" value="4FE4S_FER_2"/>
    <property type="match status" value="1"/>
</dbReference>
<evidence type="ECO:0000313" key="3">
    <source>
        <dbReference type="EMBL" id="WOO43644.1"/>
    </source>
</evidence>
<keyword evidence="4" id="KW-1185">Reference proteome</keyword>
<dbReference type="NCBIfam" id="TIGR04519">
    <property type="entry name" value="MoCo_extend_TAT"/>
    <property type="match status" value="1"/>
</dbReference>
<dbReference type="RefSeq" id="WP_317836220.1">
    <property type="nucleotide sequence ID" value="NZ_CP136920.1"/>
</dbReference>
<dbReference type="SUPFAM" id="SSF54862">
    <property type="entry name" value="4Fe-4S ferredoxins"/>
    <property type="match status" value="1"/>
</dbReference>
<dbReference type="PANTHER" id="PTHR42783:SF3">
    <property type="entry name" value="GLUTAMATE SYNTHASE [NADPH] SMALL CHAIN-RELATED"/>
    <property type="match status" value="1"/>
</dbReference>
<name>A0AAQ3LFK3_9BACT</name>
<dbReference type="EMBL" id="CP136920">
    <property type="protein sequence ID" value="WOO43644.1"/>
    <property type="molecule type" value="Genomic_DNA"/>
</dbReference>
<dbReference type="Gene3D" id="3.30.70.20">
    <property type="match status" value="2"/>
</dbReference>
<dbReference type="AlphaFoldDB" id="A0AAQ3LFK3"/>
<gene>
    <name evidence="3" type="ORF">RZN69_11140</name>
</gene>
<dbReference type="InterPro" id="IPR030948">
    <property type="entry name" value="TAT_var_transloc_signal_dom"/>
</dbReference>
<proteinExistence type="predicted"/>
<dbReference type="SUPFAM" id="SSF53706">
    <property type="entry name" value="Formate dehydrogenase/DMSO reductase, domains 1-3"/>
    <property type="match status" value="1"/>
</dbReference>
<dbReference type="Proteomes" id="UP001304300">
    <property type="component" value="Chromosome"/>
</dbReference>
<evidence type="ECO:0000259" key="2">
    <source>
        <dbReference type="PROSITE" id="PS51379"/>
    </source>
</evidence>
<sequence>MKRKFHHPEPSERELAGPRYWRSPNELADAPEFKETLEKEFPEGASEANENDRRNFLKLMGASAAFAGIGLTGCRMPRRYVLPYAKQPERMIPGVPIYYASSHPGPYGHTPLIVETHDARPTKIEGNPTFPDFGGATDGFTQASILDLYDPDRLQKSIQAGGQQVSEADVATALQNLSKKYAASKGEGLALLLQPSTSPTRARLLKKLKAEMPKAVIAEYEPINFDNPVKALEGISGKPHRPYYHFDNAKRVLALDSDFLGYEPDHLRWSRDFGKARKVKDASDAPNMNRLYTVESTMSLTGAMADHRLRASTSQIPAFAALICAEIIEQAGGDKQLAAALKELGKGAKVDEQWVKECAADLAQNKGESVIVAGPHLPVGVHMLVYATNAALNAEGKTIDYLPLPTNDSVTISELVEKINGGSVESLVIIGGNPVYDAPVDVNFGDALSKVDTVIRHGYYDDETSEKSKLTIASSHYLESWGDGRAYCGAYVPVQPMILPLFETKTELEVLAAIIGTPVSEDGGYQFVRETFSEITGKKDDLNFNEWLTEGVYKPAKYKPGMPTPRAASFGIPQKLKKAEFIAPALSEKNVEFRIMPSSHAWDGRYNNNGWLMECPDPMTKLTWDNVISVSPKMAKALDIYPKPILMDKMGQLHINANTFENGKETSKIAKLTVNGVSIEGPLHIQPGMADYTVGLTLGFGRRKTGRVGTAIHYPNKGEGIGFDVYPFVTTASPALATGGKVEVLDKTFQVANTQEHWSMEGRAIIREANVNEYAKDPQFVDKMGVEAHSPPILGTARNEPLKDTVNKIPRGGSAYQTPEFTADQQWGMNVDLNTCTACNACVIACQSENNIPIVGKDQVLRGREMHWIRLDRYYSTGPDADTLEIPEDPQVSFMGMSCQHCEMAPCESVCPVNATVHDDQGLNTMAYNRCVGTRYCANNCPYKVRRFNFFDYNKRERGDFYKGPLGKNVDKTEESQFERMQKNPDVTVRMRGVMEKCTYCVQRIEEAKINQLVVAKDSNNTNVPDGTIKTACQQVCPTDAITFGDIADDSTEVYKAKQSDRDYSVLGYLNVRPRTTYSAKLRNPNPKMPDYTKQPLARLEYEAKGGHADHGDHGSHDDHGHKTHGPHAEPAHH</sequence>
<feature type="region of interest" description="Disordered" evidence="1">
    <location>
        <begin position="1"/>
        <end position="28"/>
    </location>
</feature>
<evidence type="ECO:0000313" key="4">
    <source>
        <dbReference type="Proteomes" id="UP001304300"/>
    </source>
</evidence>
<feature type="region of interest" description="Disordered" evidence="1">
    <location>
        <begin position="1106"/>
        <end position="1134"/>
    </location>
</feature>
<protein>
    <submittedName>
        <fullName evidence="3">TAT-variant-translocated molybdopterin oxidoreductase</fullName>
    </submittedName>
</protein>
<evidence type="ECO:0000256" key="1">
    <source>
        <dbReference type="SAM" id="MobiDB-lite"/>
    </source>
</evidence>